<evidence type="ECO:0000313" key="10">
    <source>
        <dbReference type="EMBL" id="HGH61972.1"/>
    </source>
</evidence>
<evidence type="ECO:0000256" key="3">
    <source>
        <dbReference type="ARBA" id="ARBA00022448"/>
    </source>
</evidence>
<dbReference type="InterPro" id="IPR051449">
    <property type="entry name" value="ABC-2_transporter_component"/>
</dbReference>
<keyword evidence="6 8" id="KW-1133">Transmembrane helix</keyword>
<dbReference type="PANTHER" id="PTHR30294">
    <property type="entry name" value="MEMBRANE COMPONENT OF ABC TRANSPORTER YHHJ-RELATED"/>
    <property type="match status" value="1"/>
</dbReference>
<dbReference type="GO" id="GO:0043190">
    <property type="term" value="C:ATP-binding cassette (ABC) transporter complex"/>
    <property type="evidence" value="ECO:0007669"/>
    <property type="project" value="InterPro"/>
</dbReference>
<dbReference type="InterPro" id="IPR000412">
    <property type="entry name" value="ABC_2_transport"/>
</dbReference>
<reference evidence="10" key="1">
    <citation type="journal article" date="2020" name="mSystems">
        <title>Genome- and Community-Level Interaction Insights into Carbon Utilization and Element Cycling Functions of Hydrothermarchaeota in Hydrothermal Sediment.</title>
        <authorList>
            <person name="Zhou Z."/>
            <person name="Liu Y."/>
            <person name="Xu W."/>
            <person name="Pan J."/>
            <person name="Luo Z.H."/>
            <person name="Li M."/>
        </authorList>
    </citation>
    <scope>NUCLEOTIDE SEQUENCE [LARGE SCALE GENOMIC DNA]</scope>
    <source>
        <strain evidence="10">SpSt-769</strain>
    </source>
</reference>
<evidence type="ECO:0000256" key="1">
    <source>
        <dbReference type="ARBA" id="ARBA00004651"/>
    </source>
</evidence>
<dbReference type="PRINTS" id="PR00164">
    <property type="entry name" value="ABC2TRNSPORT"/>
</dbReference>
<keyword evidence="3 8" id="KW-0813">Transport</keyword>
<dbReference type="Gene3D" id="3.40.1710.10">
    <property type="entry name" value="abc type-2 transporter like domain"/>
    <property type="match status" value="1"/>
</dbReference>
<organism evidence="10">
    <name type="scientific">Desulfomonile tiedjei</name>
    <dbReference type="NCBI Taxonomy" id="2358"/>
    <lineage>
        <taxon>Bacteria</taxon>
        <taxon>Pseudomonadati</taxon>
        <taxon>Thermodesulfobacteriota</taxon>
        <taxon>Desulfomonilia</taxon>
        <taxon>Desulfomonilales</taxon>
        <taxon>Desulfomonilaceae</taxon>
        <taxon>Desulfomonile</taxon>
    </lineage>
</organism>
<dbReference type="PANTHER" id="PTHR30294:SF29">
    <property type="entry name" value="MULTIDRUG ABC TRANSPORTER PERMEASE YBHS-RELATED"/>
    <property type="match status" value="1"/>
</dbReference>
<evidence type="ECO:0000256" key="2">
    <source>
        <dbReference type="ARBA" id="ARBA00007783"/>
    </source>
</evidence>
<dbReference type="AlphaFoldDB" id="A0A7C4EVF3"/>
<comment type="subcellular location">
    <subcellularLocation>
        <location evidence="1 8">Cell membrane</location>
        <topology evidence="1 8">Multi-pass membrane protein</topology>
    </subcellularLocation>
</comment>
<dbReference type="EMBL" id="DTGT01000386">
    <property type="protein sequence ID" value="HGH61972.1"/>
    <property type="molecule type" value="Genomic_DNA"/>
</dbReference>
<name>A0A7C4EVF3_9BACT</name>
<sequence>MSFFDNNSKPIRKDSQSSLAQSAQRIGHLVKKEFIHIVRNRQNFRLLIIAPIVQLILFGYACRLDVQDVKMVVVDQDKSTLSRQLLDAFSRSGYFVIVDRLQSYDDVDFFLRKGSASLALLIPPDFERKIQANSTADLGIMIDGVDTITAGTVSGYAQSILTRFIGDITKSHTNRMQGLLYESTNPKLIVPEVTDVSRAWFNPNLVSKDYFVPGVVVLILLSLSIIVTSAVIVREKEIGTIEQLMVAPISRLELILGKTIPCFCIEIVTLAVVIPLAFLIFDIPFRGSLPFFLGAALLFLFTSSGIGMMISVFCNTQQQAILTSFMFLQPSVLLSGYAFPIENMPEIVQYITYLNPLRYFITIVRGVFLKGVGLDVLWPQVIPIVVIGLVSIGLASGLFKRRAD</sequence>
<evidence type="ECO:0000259" key="9">
    <source>
        <dbReference type="PROSITE" id="PS51012"/>
    </source>
</evidence>
<feature type="transmembrane region" description="Helical" evidence="8">
    <location>
        <begin position="291"/>
        <end position="313"/>
    </location>
</feature>
<dbReference type="InterPro" id="IPR047817">
    <property type="entry name" value="ABC2_TM_bact-type"/>
</dbReference>
<evidence type="ECO:0000256" key="7">
    <source>
        <dbReference type="ARBA" id="ARBA00023136"/>
    </source>
</evidence>
<feature type="transmembrane region" description="Helical" evidence="8">
    <location>
        <begin position="377"/>
        <end position="399"/>
    </location>
</feature>
<dbReference type="PROSITE" id="PS51012">
    <property type="entry name" value="ABC_TM2"/>
    <property type="match status" value="1"/>
</dbReference>
<evidence type="ECO:0000256" key="4">
    <source>
        <dbReference type="ARBA" id="ARBA00022475"/>
    </source>
</evidence>
<keyword evidence="5 8" id="KW-0812">Transmembrane</keyword>
<feature type="domain" description="ABC transmembrane type-2" evidence="9">
    <location>
        <begin position="177"/>
        <end position="402"/>
    </location>
</feature>
<dbReference type="Pfam" id="PF12698">
    <property type="entry name" value="ABC2_membrane_3"/>
    <property type="match status" value="1"/>
</dbReference>
<dbReference type="GO" id="GO:0140359">
    <property type="term" value="F:ABC-type transporter activity"/>
    <property type="evidence" value="ECO:0007669"/>
    <property type="project" value="InterPro"/>
</dbReference>
<accession>A0A7C4EVF3</accession>
<keyword evidence="4 8" id="KW-1003">Cell membrane</keyword>
<feature type="transmembrane region" description="Helical" evidence="8">
    <location>
        <begin position="320"/>
        <end position="339"/>
    </location>
</feature>
<evidence type="ECO:0000256" key="8">
    <source>
        <dbReference type="RuleBase" id="RU361157"/>
    </source>
</evidence>
<evidence type="ECO:0000256" key="5">
    <source>
        <dbReference type="ARBA" id="ARBA00022692"/>
    </source>
</evidence>
<proteinExistence type="inferred from homology"/>
<evidence type="ECO:0000256" key="6">
    <source>
        <dbReference type="ARBA" id="ARBA00022989"/>
    </source>
</evidence>
<keyword evidence="7 8" id="KW-0472">Membrane</keyword>
<feature type="transmembrane region" description="Helical" evidence="8">
    <location>
        <begin position="254"/>
        <end position="279"/>
    </location>
</feature>
<feature type="transmembrane region" description="Helical" evidence="8">
    <location>
        <begin position="210"/>
        <end position="233"/>
    </location>
</feature>
<dbReference type="InterPro" id="IPR013525">
    <property type="entry name" value="ABC2_TM"/>
</dbReference>
<comment type="similarity">
    <text evidence="2 8">Belongs to the ABC-2 integral membrane protein family.</text>
</comment>
<feature type="transmembrane region" description="Helical" evidence="8">
    <location>
        <begin position="44"/>
        <end position="61"/>
    </location>
</feature>
<comment type="caution">
    <text evidence="10">The sequence shown here is derived from an EMBL/GenBank/DDBJ whole genome shotgun (WGS) entry which is preliminary data.</text>
</comment>
<protein>
    <recommendedName>
        <fullName evidence="8">Transport permease protein</fullName>
    </recommendedName>
</protein>
<gene>
    <name evidence="10" type="ORF">ENV54_11830</name>
</gene>